<organism evidence="2 3">
    <name type="scientific">Nibribacter ruber</name>
    <dbReference type="NCBI Taxonomy" id="2698458"/>
    <lineage>
        <taxon>Bacteria</taxon>
        <taxon>Pseudomonadati</taxon>
        <taxon>Bacteroidota</taxon>
        <taxon>Cytophagia</taxon>
        <taxon>Cytophagales</taxon>
        <taxon>Hymenobacteraceae</taxon>
        <taxon>Nibribacter</taxon>
    </lineage>
</organism>
<accession>A0A6P1P323</accession>
<dbReference type="Pfam" id="PF10677">
    <property type="entry name" value="DUF2490"/>
    <property type="match status" value="1"/>
</dbReference>
<dbReference type="RefSeq" id="WP_160693558.1">
    <property type="nucleotide sequence ID" value="NZ_CP047897.1"/>
</dbReference>
<dbReference type="EMBL" id="CP047897">
    <property type="protein sequence ID" value="QHL88807.1"/>
    <property type="molecule type" value="Genomic_DNA"/>
</dbReference>
<keyword evidence="3" id="KW-1185">Reference proteome</keyword>
<feature type="chain" id="PRO_5026957998" evidence="1">
    <location>
        <begin position="22"/>
        <end position="248"/>
    </location>
</feature>
<gene>
    <name evidence="2" type="ORF">GU926_15785</name>
</gene>
<dbReference type="AlphaFoldDB" id="A0A6P1P323"/>
<sequence>MRNQIIVAVLLMGFSSNLALAQVERKYTTHVQGWYAYKGDHFFTDKWGLNTELHARRARFVDPLQFIAQGGMHYKLSNNVQLTTAYTFTHTHPYSDAPALNHFSEHRITEQLLLKADYGPLLLQHRFRLEQRFIKRPAQENATYLNRARYQVKVTLPLMGSTLEEKEPYVAASNEVFINFGESVQANIFDQNRAYAGLGYKFSKAASLEIGYLHQLVQQSNGINFLSNHTLQVQVGYNLDFRPAAVTP</sequence>
<dbReference type="Proteomes" id="UP000464214">
    <property type="component" value="Chromosome"/>
</dbReference>
<evidence type="ECO:0000313" key="2">
    <source>
        <dbReference type="EMBL" id="QHL88807.1"/>
    </source>
</evidence>
<name>A0A6P1P323_9BACT</name>
<protein>
    <submittedName>
        <fullName evidence="2">DUF2490 domain-containing protein</fullName>
    </submittedName>
</protein>
<reference evidence="2 3" key="1">
    <citation type="submission" date="2020-01" db="EMBL/GenBank/DDBJ databases">
        <authorList>
            <person name="Kim M."/>
        </authorList>
    </citation>
    <scope>NUCLEOTIDE SEQUENCE [LARGE SCALE GENOMIC DNA]</scope>
    <source>
        <strain evidence="2 3">BT10</strain>
    </source>
</reference>
<proteinExistence type="predicted"/>
<feature type="signal peptide" evidence="1">
    <location>
        <begin position="1"/>
        <end position="21"/>
    </location>
</feature>
<evidence type="ECO:0000313" key="3">
    <source>
        <dbReference type="Proteomes" id="UP000464214"/>
    </source>
</evidence>
<keyword evidence="1" id="KW-0732">Signal</keyword>
<dbReference type="KEGG" id="nib:GU926_15785"/>
<evidence type="ECO:0000256" key="1">
    <source>
        <dbReference type="SAM" id="SignalP"/>
    </source>
</evidence>
<dbReference type="InterPro" id="IPR019619">
    <property type="entry name" value="DUF2490"/>
</dbReference>